<dbReference type="EMBL" id="ML979139">
    <property type="protein sequence ID" value="KAF1913260.1"/>
    <property type="molecule type" value="Genomic_DNA"/>
</dbReference>
<dbReference type="OrthoDB" id="10441606at2759"/>
<name>A0A6A5QEL3_AMPQU</name>
<sequence>MGYSCAADGHETSRPSSPGRKLPCRVGPPPNSRVVSWTDVPASLMHGTVLPQTDGPIPGLHRVGHAPRRQQTPYSRCKECRPRREPPTIRERREPGRRGRASLPDFSEIYSRFFRKGSLLQVSNATVVLENGHGLSSAIRMICFGAEILIQHPNNTHEAILAW</sequence>
<reference evidence="2" key="1">
    <citation type="journal article" date="2020" name="Stud. Mycol.">
        <title>101 Dothideomycetes genomes: a test case for predicting lifestyles and emergence of pathogens.</title>
        <authorList>
            <person name="Haridas S."/>
            <person name="Albert R."/>
            <person name="Binder M."/>
            <person name="Bloem J."/>
            <person name="Labutti K."/>
            <person name="Salamov A."/>
            <person name="Andreopoulos B."/>
            <person name="Baker S."/>
            <person name="Barry K."/>
            <person name="Bills G."/>
            <person name="Bluhm B."/>
            <person name="Cannon C."/>
            <person name="Castanera R."/>
            <person name="Culley D."/>
            <person name="Daum C."/>
            <person name="Ezra D."/>
            <person name="Gonzalez J."/>
            <person name="Henrissat B."/>
            <person name="Kuo A."/>
            <person name="Liang C."/>
            <person name="Lipzen A."/>
            <person name="Lutzoni F."/>
            <person name="Magnuson J."/>
            <person name="Mondo S."/>
            <person name="Nolan M."/>
            <person name="Ohm R."/>
            <person name="Pangilinan J."/>
            <person name="Park H.-J."/>
            <person name="Ramirez L."/>
            <person name="Alfaro M."/>
            <person name="Sun H."/>
            <person name="Tritt A."/>
            <person name="Yoshinaga Y."/>
            <person name="Zwiers L.-H."/>
            <person name="Turgeon B."/>
            <person name="Goodwin S."/>
            <person name="Spatafora J."/>
            <person name="Crous P."/>
            <person name="Grigoriev I."/>
        </authorList>
    </citation>
    <scope>NUCLEOTIDE SEQUENCE</scope>
    <source>
        <strain evidence="2">HMLAC05119</strain>
    </source>
</reference>
<proteinExistence type="predicted"/>
<feature type="region of interest" description="Disordered" evidence="1">
    <location>
        <begin position="49"/>
        <end position="100"/>
    </location>
</feature>
<evidence type="ECO:0000313" key="3">
    <source>
        <dbReference type="Proteomes" id="UP000800096"/>
    </source>
</evidence>
<feature type="region of interest" description="Disordered" evidence="1">
    <location>
        <begin position="1"/>
        <end position="31"/>
    </location>
</feature>
<keyword evidence="3" id="KW-1185">Reference proteome</keyword>
<gene>
    <name evidence="2" type="ORF">BDU57DRAFT_349264</name>
</gene>
<evidence type="ECO:0000313" key="2">
    <source>
        <dbReference type="EMBL" id="KAF1913260.1"/>
    </source>
</evidence>
<dbReference type="AlphaFoldDB" id="A0A6A5QEL3"/>
<dbReference type="Proteomes" id="UP000800096">
    <property type="component" value="Unassembled WGS sequence"/>
</dbReference>
<organism evidence="2 3">
    <name type="scientific">Ampelomyces quisqualis</name>
    <name type="common">Powdery mildew agent</name>
    <dbReference type="NCBI Taxonomy" id="50730"/>
    <lineage>
        <taxon>Eukaryota</taxon>
        <taxon>Fungi</taxon>
        <taxon>Dikarya</taxon>
        <taxon>Ascomycota</taxon>
        <taxon>Pezizomycotina</taxon>
        <taxon>Dothideomycetes</taxon>
        <taxon>Pleosporomycetidae</taxon>
        <taxon>Pleosporales</taxon>
        <taxon>Pleosporineae</taxon>
        <taxon>Phaeosphaeriaceae</taxon>
        <taxon>Ampelomyces</taxon>
    </lineage>
</organism>
<feature type="compositionally biased region" description="Basic and acidic residues" evidence="1">
    <location>
        <begin position="76"/>
        <end position="97"/>
    </location>
</feature>
<protein>
    <submittedName>
        <fullName evidence="2">Uncharacterized protein</fullName>
    </submittedName>
</protein>
<evidence type="ECO:0000256" key="1">
    <source>
        <dbReference type="SAM" id="MobiDB-lite"/>
    </source>
</evidence>
<accession>A0A6A5QEL3</accession>